<feature type="domain" description="TMC" evidence="7">
    <location>
        <begin position="296"/>
        <end position="411"/>
    </location>
</feature>
<keyword evidence="5 6" id="KW-0472">Membrane</keyword>
<dbReference type="EMBL" id="OU895879">
    <property type="protein sequence ID" value="CAG9806729.1"/>
    <property type="molecule type" value="Genomic_DNA"/>
</dbReference>
<protein>
    <recommendedName>
        <fullName evidence="7">TMC domain-containing protein</fullName>
    </recommendedName>
</protein>
<evidence type="ECO:0000313" key="9">
    <source>
        <dbReference type="Proteomes" id="UP001153620"/>
    </source>
</evidence>
<evidence type="ECO:0000256" key="6">
    <source>
        <dbReference type="SAM" id="Phobius"/>
    </source>
</evidence>
<organism evidence="8 9">
    <name type="scientific">Chironomus riparius</name>
    <dbReference type="NCBI Taxonomy" id="315576"/>
    <lineage>
        <taxon>Eukaryota</taxon>
        <taxon>Metazoa</taxon>
        <taxon>Ecdysozoa</taxon>
        <taxon>Arthropoda</taxon>
        <taxon>Hexapoda</taxon>
        <taxon>Insecta</taxon>
        <taxon>Pterygota</taxon>
        <taxon>Neoptera</taxon>
        <taxon>Endopterygota</taxon>
        <taxon>Diptera</taxon>
        <taxon>Nematocera</taxon>
        <taxon>Chironomoidea</taxon>
        <taxon>Chironomidae</taxon>
        <taxon>Chironominae</taxon>
        <taxon>Chironomus</taxon>
    </lineage>
</organism>
<dbReference type="GO" id="GO:0008381">
    <property type="term" value="F:mechanosensitive monoatomic ion channel activity"/>
    <property type="evidence" value="ECO:0007669"/>
    <property type="project" value="TreeGrafter"/>
</dbReference>
<dbReference type="OrthoDB" id="5831905at2759"/>
<evidence type="ECO:0000256" key="4">
    <source>
        <dbReference type="ARBA" id="ARBA00022989"/>
    </source>
</evidence>
<comment type="similarity">
    <text evidence="2">Belongs to the TMC family.</text>
</comment>
<gene>
    <name evidence="8" type="ORF">CHIRRI_LOCUS9583</name>
</gene>
<evidence type="ECO:0000256" key="5">
    <source>
        <dbReference type="ARBA" id="ARBA00023136"/>
    </source>
</evidence>
<reference evidence="8" key="2">
    <citation type="submission" date="2022-10" db="EMBL/GenBank/DDBJ databases">
        <authorList>
            <consortium name="ENA_rothamsted_submissions"/>
            <consortium name="culmorum"/>
            <person name="King R."/>
        </authorList>
    </citation>
    <scope>NUCLEOTIDE SEQUENCE</scope>
</reference>
<feature type="transmembrane region" description="Helical" evidence="6">
    <location>
        <begin position="416"/>
        <end position="440"/>
    </location>
</feature>
<feature type="transmembrane region" description="Helical" evidence="6">
    <location>
        <begin position="32"/>
        <end position="50"/>
    </location>
</feature>
<dbReference type="Proteomes" id="UP001153620">
    <property type="component" value="Chromosome 3"/>
</dbReference>
<keyword evidence="4 6" id="KW-1133">Transmembrane helix</keyword>
<proteinExistence type="inferred from homology"/>
<evidence type="ECO:0000256" key="2">
    <source>
        <dbReference type="ARBA" id="ARBA00006510"/>
    </source>
</evidence>
<dbReference type="GO" id="GO:0005886">
    <property type="term" value="C:plasma membrane"/>
    <property type="evidence" value="ECO:0007669"/>
    <property type="project" value="InterPro"/>
</dbReference>
<keyword evidence="9" id="KW-1185">Reference proteome</keyword>
<dbReference type="InterPro" id="IPR038900">
    <property type="entry name" value="TMC"/>
</dbReference>
<sequence length="612" mass="70673">MSLISFIFPMLFEILGLIEYYHPRMQLRLQLARIMSLNLLNLLSLIWALFEKVRGMMKRVAEIELYQSMMENASMIAKTMRPPSSVQTPLSSTLLTTLTSTQSTTLSSTTRMTTEPTTSRDILTTTSSTIKSITEAIFDKMTEIVNLSTSTEYPLDDKTDIYDYSNPDYFEVDSSTINMFSSTTFTTPNDSMIYDDYANFTNDIVNITNATSEVLTNFNISNLINSVTPFFDMDQYYYDYYNDSDAVNGTNADATKYSNMLANKFNHYRYDYQNSNFDDEMRYLNASTKEEMRKLCWETMFGQELVKLTVMDLLLTVMQILMFDFFRALFVRYVNGCWCWDLEKKFPKYGDFKIAENILHLVNNQGMVWMGMFFSPGLAIINLIKLVLIMYLRSWAVLTCNVPHEVIFRASRSNNFYLTLLLTMLFLCVLPVSYAIVWVAPSKHCGPFSEKKLMYHLFTDTIMSLMPQTTHRYLQYFVSPAAIIPLLLLLILFIYYLISLTGALREANQDLKTQLHKERTEERKKMMKLMEDKINEVTISKNRLSARWKKVLDISKPPGTMTTPTITATLVDDSADRKKLLLTRAMKNILKKKYSNEGDGIPKITTSEAAEP</sequence>
<comment type="subcellular location">
    <subcellularLocation>
        <location evidence="1">Membrane</location>
        <topology evidence="1">Multi-pass membrane protein</topology>
    </subcellularLocation>
</comment>
<evidence type="ECO:0000256" key="3">
    <source>
        <dbReference type="ARBA" id="ARBA00022692"/>
    </source>
</evidence>
<dbReference type="PANTHER" id="PTHR23302">
    <property type="entry name" value="TRANSMEMBRANE CHANNEL-RELATED"/>
    <property type="match status" value="1"/>
</dbReference>
<dbReference type="InterPro" id="IPR012496">
    <property type="entry name" value="TMC_dom"/>
</dbReference>
<feature type="transmembrane region" description="Helical" evidence="6">
    <location>
        <begin position="310"/>
        <end position="330"/>
    </location>
</feature>
<evidence type="ECO:0000313" key="8">
    <source>
        <dbReference type="EMBL" id="CAG9806729.1"/>
    </source>
</evidence>
<keyword evidence="3 6" id="KW-0812">Transmembrane</keyword>
<evidence type="ECO:0000256" key="1">
    <source>
        <dbReference type="ARBA" id="ARBA00004141"/>
    </source>
</evidence>
<feature type="transmembrane region" description="Helical" evidence="6">
    <location>
        <begin position="367"/>
        <end position="388"/>
    </location>
</feature>
<evidence type="ECO:0000259" key="7">
    <source>
        <dbReference type="Pfam" id="PF07810"/>
    </source>
</evidence>
<accession>A0A9N9WWK1</accession>
<dbReference type="AlphaFoldDB" id="A0A9N9WWK1"/>
<dbReference type="Pfam" id="PF07810">
    <property type="entry name" value="TMC"/>
    <property type="match status" value="1"/>
</dbReference>
<dbReference type="PANTHER" id="PTHR23302:SF40">
    <property type="entry name" value="TRANSMEMBRANE CHANNEL-LIKE PROTEIN"/>
    <property type="match status" value="1"/>
</dbReference>
<feature type="transmembrane region" description="Helical" evidence="6">
    <location>
        <begin position="473"/>
        <end position="498"/>
    </location>
</feature>
<reference evidence="8" key="1">
    <citation type="submission" date="2022-01" db="EMBL/GenBank/DDBJ databases">
        <authorList>
            <person name="King R."/>
        </authorList>
    </citation>
    <scope>NUCLEOTIDE SEQUENCE</scope>
</reference>
<name>A0A9N9WWK1_9DIPT</name>